<dbReference type="AlphaFoldDB" id="A0AA42SYF0"/>
<keyword evidence="1" id="KW-0732">Signal</keyword>
<protein>
    <submittedName>
        <fullName evidence="2">Uncharacterized protein</fullName>
    </submittedName>
</protein>
<feature type="chain" id="PRO_5041211299" evidence="1">
    <location>
        <begin position="26"/>
        <end position="205"/>
    </location>
</feature>
<organism evidence="2 3">
    <name type="scientific">Aquipseudomonas alcaligenes</name>
    <name type="common">Pseudomonas alcaligenes</name>
    <dbReference type="NCBI Taxonomy" id="43263"/>
    <lineage>
        <taxon>Bacteria</taxon>
        <taxon>Pseudomonadati</taxon>
        <taxon>Pseudomonadota</taxon>
        <taxon>Gammaproteobacteria</taxon>
        <taxon>Pseudomonadales</taxon>
        <taxon>Pseudomonadaceae</taxon>
        <taxon>Aquipseudomonas</taxon>
    </lineage>
</organism>
<evidence type="ECO:0000313" key="3">
    <source>
        <dbReference type="Proteomes" id="UP001158730"/>
    </source>
</evidence>
<feature type="signal peptide" evidence="1">
    <location>
        <begin position="1"/>
        <end position="25"/>
    </location>
</feature>
<dbReference type="RefSeq" id="WP_280055506.1">
    <property type="nucleotide sequence ID" value="NZ_JAOBYN010000059.1"/>
</dbReference>
<dbReference type="EMBL" id="JAOBYN010000059">
    <property type="protein sequence ID" value="MDH1057407.1"/>
    <property type="molecule type" value="Genomic_DNA"/>
</dbReference>
<gene>
    <name evidence="2" type="ORF">N5C05_21980</name>
</gene>
<proteinExistence type="predicted"/>
<evidence type="ECO:0000313" key="2">
    <source>
        <dbReference type="EMBL" id="MDH1057407.1"/>
    </source>
</evidence>
<evidence type="ECO:0000256" key="1">
    <source>
        <dbReference type="SAM" id="SignalP"/>
    </source>
</evidence>
<name>A0AA42SYF0_AQUAC</name>
<comment type="caution">
    <text evidence="2">The sequence shown here is derived from an EMBL/GenBank/DDBJ whole genome shotgun (WGS) entry which is preliminary data.</text>
</comment>
<accession>A0AA42SYF0</accession>
<dbReference type="Proteomes" id="UP001158730">
    <property type="component" value="Unassembled WGS sequence"/>
</dbReference>
<reference evidence="2" key="1">
    <citation type="submission" date="2022-09" db="EMBL/GenBank/DDBJ databases">
        <title>Intensive care unit water sources are persistently colonized with multi-drug resistant bacteria and are the site of extensive horizontal gene transfer of antibiotic resistance genes.</title>
        <authorList>
            <person name="Diorio-Toth L."/>
        </authorList>
    </citation>
    <scope>NUCLEOTIDE SEQUENCE</scope>
    <source>
        <strain evidence="2">GD03990</strain>
    </source>
</reference>
<sequence length="205" mass="23389">MPHYTSAKKAIITFLLSFTSAPLLADDIYKILGFEIGKPISLPACQENNGNYPIYVNSTCIQPPQKLNGYDKKIRRISLSSDESPSWLKFNRLFAFENNGTLLGVSFITTGYETQDAVINSLSYKLGHEGSSEEYVLRNNFGTEFIVKWVNWRGRDIKAEYRPSVNIYDSSLNDLESAEVIYETEEGREYRESIQTKISNRTRSL</sequence>